<dbReference type="PANTHER" id="PTHR33449:SF1">
    <property type="entry name" value="NUCLEOID-ASSOCIATED PROTEIN YBAB"/>
    <property type="match status" value="1"/>
</dbReference>
<dbReference type="PIRSF" id="PIRSF004555">
    <property type="entry name" value="UCP004555"/>
    <property type="match status" value="1"/>
</dbReference>
<evidence type="ECO:0000313" key="6">
    <source>
        <dbReference type="Proteomes" id="UP000271031"/>
    </source>
</evidence>
<dbReference type="GO" id="GO:0005829">
    <property type="term" value="C:cytosol"/>
    <property type="evidence" value="ECO:0007669"/>
    <property type="project" value="TreeGrafter"/>
</dbReference>
<accession>A0A3M8D4C1</accession>
<dbReference type="NCBIfam" id="TIGR00103">
    <property type="entry name" value="DNA_YbaB_EbfC"/>
    <property type="match status" value="1"/>
</dbReference>
<comment type="subunit">
    <text evidence="3">Homodimer.</text>
</comment>
<dbReference type="OrthoDB" id="9795263at2"/>
<comment type="subcellular location">
    <subcellularLocation>
        <location evidence="3">Cytoplasm</location>
        <location evidence="3">Nucleoid</location>
    </subcellularLocation>
</comment>
<evidence type="ECO:0000313" key="5">
    <source>
        <dbReference type="EMBL" id="RNB82718.1"/>
    </source>
</evidence>
<comment type="caution">
    <text evidence="5">The sequence shown here is derived from an EMBL/GenBank/DDBJ whole genome shotgun (WGS) entry which is preliminary data.</text>
</comment>
<dbReference type="SUPFAM" id="SSF82607">
    <property type="entry name" value="YbaB-like"/>
    <property type="match status" value="1"/>
</dbReference>
<dbReference type="InterPro" id="IPR036894">
    <property type="entry name" value="YbaB-like_sf"/>
</dbReference>
<gene>
    <name evidence="5" type="ORF">EDM56_22700</name>
</gene>
<dbReference type="AlphaFoldDB" id="A0A3M8D4C1"/>
<name>A0A3M8D4C1_9BACL</name>
<sequence>MKNMQQMMKQVKKMQEDMQKAQEALKEQVVEASVGGGAITVKANGHKEIVAITIKPEVIDPEDAEMLQDLVLTATNEALRKVDELTAKEMGRFTGGMNIPGLF</sequence>
<dbReference type="GO" id="GO:0003677">
    <property type="term" value="F:DNA binding"/>
    <property type="evidence" value="ECO:0007669"/>
    <property type="project" value="UniProtKB-UniRule"/>
</dbReference>
<keyword evidence="4" id="KW-0175">Coiled coil</keyword>
<evidence type="ECO:0000256" key="2">
    <source>
        <dbReference type="ARBA" id="ARBA00023125"/>
    </source>
</evidence>
<comment type="similarity">
    <text evidence="3">Belongs to the YbaB/EbfC family.</text>
</comment>
<dbReference type="GO" id="GO:0043590">
    <property type="term" value="C:bacterial nucleoid"/>
    <property type="evidence" value="ECO:0007669"/>
    <property type="project" value="UniProtKB-UniRule"/>
</dbReference>
<comment type="function">
    <text evidence="3">Binds to DNA and alters its conformation. May be involved in regulation of gene expression, nucleoid organization and DNA protection.</text>
</comment>
<proteinExistence type="inferred from homology"/>
<dbReference type="Proteomes" id="UP000271031">
    <property type="component" value="Unassembled WGS sequence"/>
</dbReference>
<reference evidence="5 6" key="1">
    <citation type="submission" date="2018-10" db="EMBL/GenBank/DDBJ databases">
        <title>Phylogenomics of Brevibacillus.</title>
        <authorList>
            <person name="Dunlap C."/>
        </authorList>
    </citation>
    <scope>NUCLEOTIDE SEQUENCE [LARGE SCALE GENOMIC DNA]</scope>
    <source>
        <strain evidence="5 6">JCM 15716</strain>
    </source>
</reference>
<feature type="coiled-coil region" evidence="4">
    <location>
        <begin position="1"/>
        <end position="31"/>
    </location>
</feature>
<evidence type="ECO:0000256" key="3">
    <source>
        <dbReference type="HAMAP-Rule" id="MF_00274"/>
    </source>
</evidence>
<dbReference type="Pfam" id="PF02575">
    <property type="entry name" value="YbaB_DNA_bd"/>
    <property type="match status" value="1"/>
</dbReference>
<dbReference type="PANTHER" id="PTHR33449">
    <property type="entry name" value="NUCLEOID-ASSOCIATED PROTEIN YBAB"/>
    <property type="match status" value="1"/>
</dbReference>
<dbReference type="HAMAP" id="MF_00274">
    <property type="entry name" value="DNA_YbaB_EbfC"/>
    <property type="match status" value="1"/>
</dbReference>
<protein>
    <recommendedName>
        <fullName evidence="3">Nucleoid-associated protein EDM56_22700</fullName>
    </recommendedName>
</protein>
<dbReference type="RefSeq" id="WP_122920215.1">
    <property type="nucleotide sequence ID" value="NZ_RHHQ01000019.1"/>
</dbReference>
<dbReference type="EMBL" id="RHHQ01000019">
    <property type="protein sequence ID" value="RNB82718.1"/>
    <property type="molecule type" value="Genomic_DNA"/>
</dbReference>
<dbReference type="Gene3D" id="3.30.1310.10">
    <property type="entry name" value="Nucleoid-associated protein YbaB-like domain"/>
    <property type="match status" value="1"/>
</dbReference>
<organism evidence="5 6">
    <name type="scientific">Brevibacillus fluminis</name>
    <dbReference type="NCBI Taxonomy" id="511487"/>
    <lineage>
        <taxon>Bacteria</taxon>
        <taxon>Bacillati</taxon>
        <taxon>Bacillota</taxon>
        <taxon>Bacilli</taxon>
        <taxon>Bacillales</taxon>
        <taxon>Paenibacillaceae</taxon>
        <taxon>Brevibacillus</taxon>
    </lineage>
</organism>
<keyword evidence="1 3" id="KW-0963">Cytoplasm</keyword>
<dbReference type="FunFam" id="3.30.1310.10:FF:000002">
    <property type="entry name" value="Nucleoid-associated protein IKC_06587"/>
    <property type="match status" value="1"/>
</dbReference>
<keyword evidence="2 3" id="KW-0238">DNA-binding</keyword>
<evidence type="ECO:0000256" key="1">
    <source>
        <dbReference type="ARBA" id="ARBA00022490"/>
    </source>
</evidence>
<keyword evidence="6" id="KW-1185">Reference proteome</keyword>
<dbReference type="InterPro" id="IPR004401">
    <property type="entry name" value="YbaB/EbfC"/>
</dbReference>
<evidence type="ECO:0000256" key="4">
    <source>
        <dbReference type="SAM" id="Coils"/>
    </source>
</evidence>